<dbReference type="Proteomes" id="UP000765509">
    <property type="component" value="Unassembled WGS sequence"/>
</dbReference>
<dbReference type="AlphaFoldDB" id="A0A9Q3D4K0"/>
<organism evidence="8 9">
    <name type="scientific">Austropuccinia psidii MF-1</name>
    <dbReference type="NCBI Taxonomy" id="1389203"/>
    <lineage>
        <taxon>Eukaryota</taxon>
        <taxon>Fungi</taxon>
        <taxon>Dikarya</taxon>
        <taxon>Basidiomycota</taxon>
        <taxon>Pucciniomycotina</taxon>
        <taxon>Pucciniomycetes</taxon>
        <taxon>Pucciniales</taxon>
        <taxon>Sphaerophragmiaceae</taxon>
        <taxon>Austropuccinia</taxon>
    </lineage>
</organism>
<protein>
    <recommendedName>
        <fullName evidence="7">Reverse transcriptase RNase H-like domain-containing protein</fullName>
    </recommendedName>
</protein>
<evidence type="ECO:0000259" key="7">
    <source>
        <dbReference type="Pfam" id="PF17917"/>
    </source>
</evidence>
<keyword evidence="4" id="KW-0255">Endonuclease</keyword>
<comment type="caution">
    <text evidence="8">The sequence shown here is derived from an EMBL/GenBank/DDBJ whole genome shotgun (WGS) entry which is preliminary data.</text>
</comment>
<name>A0A9Q3D4K0_9BASI</name>
<evidence type="ECO:0000256" key="6">
    <source>
        <dbReference type="ARBA" id="ARBA00022918"/>
    </source>
</evidence>
<dbReference type="GO" id="GO:0016787">
    <property type="term" value="F:hydrolase activity"/>
    <property type="evidence" value="ECO:0007669"/>
    <property type="project" value="UniProtKB-KW"/>
</dbReference>
<dbReference type="GO" id="GO:0004519">
    <property type="term" value="F:endonuclease activity"/>
    <property type="evidence" value="ECO:0007669"/>
    <property type="project" value="UniProtKB-KW"/>
</dbReference>
<dbReference type="PANTHER" id="PTHR37984">
    <property type="entry name" value="PROTEIN CBG26694"/>
    <property type="match status" value="1"/>
</dbReference>
<evidence type="ECO:0000256" key="2">
    <source>
        <dbReference type="ARBA" id="ARBA00022695"/>
    </source>
</evidence>
<sequence>MSVENDKHSADKDQDEWCLRQSKILKANDPQINIQLRNHNLLTQMAGELEHEVKCKFNQSCTPDDIANTLQDCNFFQNKLLALGHKVSGLSLAIDQNELPAAMQKLERTDAYEIIKNELTNAPVLILPDVELPFKLYIDVAFSKVLGAALHQRQIVDGGPREGVICYISRQLKDSEGRYEDTQTDCLCLVWALEKLHYYLEGAVFKVYTDCTALQSLLNMKTTKRQMLRWQISIQDYRVNMTIIYKEGKSHTNADGHKTMSKETEPMTLK</sequence>
<keyword evidence="3" id="KW-0540">Nuclease</keyword>
<dbReference type="InterPro" id="IPR050951">
    <property type="entry name" value="Retrovirus_Pol_polyprotein"/>
</dbReference>
<evidence type="ECO:0000313" key="8">
    <source>
        <dbReference type="EMBL" id="MBW0496664.1"/>
    </source>
</evidence>
<evidence type="ECO:0000313" key="9">
    <source>
        <dbReference type="Proteomes" id="UP000765509"/>
    </source>
</evidence>
<accession>A0A9Q3D4K0</accession>
<keyword evidence="9" id="KW-1185">Reference proteome</keyword>
<feature type="domain" description="Reverse transcriptase RNase H-like" evidence="7">
    <location>
        <begin position="129"/>
        <end position="237"/>
    </location>
</feature>
<keyword evidence="6" id="KW-0695">RNA-directed DNA polymerase</keyword>
<dbReference type="Pfam" id="PF17917">
    <property type="entry name" value="RT_RNaseH"/>
    <property type="match status" value="1"/>
</dbReference>
<reference evidence="8" key="1">
    <citation type="submission" date="2021-03" db="EMBL/GenBank/DDBJ databases">
        <title>Draft genome sequence of rust myrtle Austropuccinia psidii MF-1, a brazilian biotype.</title>
        <authorList>
            <person name="Quecine M.C."/>
            <person name="Pachon D.M.R."/>
            <person name="Bonatelli M.L."/>
            <person name="Correr F.H."/>
            <person name="Franceschini L.M."/>
            <person name="Leite T.F."/>
            <person name="Margarido G.R.A."/>
            <person name="Almeida C.A."/>
            <person name="Ferrarezi J.A."/>
            <person name="Labate C.A."/>
        </authorList>
    </citation>
    <scope>NUCLEOTIDE SEQUENCE</scope>
    <source>
        <strain evidence="8">MF-1</strain>
    </source>
</reference>
<dbReference type="CDD" id="cd09274">
    <property type="entry name" value="RNase_HI_RT_Ty3"/>
    <property type="match status" value="1"/>
</dbReference>
<dbReference type="InterPro" id="IPR043502">
    <property type="entry name" value="DNA/RNA_pol_sf"/>
</dbReference>
<evidence type="ECO:0000256" key="4">
    <source>
        <dbReference type="ARBA" id="ARBA00022759"/>
    </source>
</evidence>
<keyword evidence="5" id="KW-0378">Hydrolase</keyword>
<dbReference type="PANTHER" id="PTHR37984:SF5">
    <property type="entry name" value="PROTEIN NYNRIN-LIKE"/>
    <property type="match status" value="1"/>
</dbReference>
<dbReference type="OrthoDB" id="1000214at2759"/>
<dbReference type="EMBL" id="AVOT02013756">
    <property type="protein sequence ID" value="MBW0496664.1"/>
    <property type="molecule type" value="Genomic_DNA"/>
</dbReference>
<dbReference type="GO" id="GO:0003964">
    <property type="term" value="F:RNA-directed DNA polymerase activity"/>
    <property type="evidence" value="ECO:0007669"/>
    <property type="project" value="UniProtKB-KW"/>
</dbReference>
<gene>
    <name evidence="8" type="ORF">O181_036379</name>
</gene>
<proteinExistence type="predicted"/>
<dbReference type="InterPro" id="IPR041373">
    <property type="entry name" value="RT_RNaseH"/>
</dbReference>
<keyword evidence="1" id="KW-0808">Transferase</keyword>
<evidence type="ECO:0000256" key="5">
    <source>
        <dbReference type="ARBA" id="ARBA00022801"/>
    </source>
</evidence>
<dbReference type="SUPFAM" id="SSF56672">
    <property type="entry name" value="DNA/RNA polymerases"/>
    <property type="match status" value="1"/>
</dbReference>
<evidence type="ECO:0000256" key="3">
    <source>
        <dbReference type="ARBA" id="ARBA00022722"/>
    </source>
</evidence>
<evidence type="ECO:0000256" key="1">
    <source>
        <dbReference type="ARBA" id="ARBA00022679"/>
    </source>
</evidence>
<keyword evidence="2" id="KW-0548">Nucleotidyltransferase</keyword>